<keyword evidence="1" id="KW-0175">Coiled coil</keyword>
<evidence type="ECO:0000256" key="2">
    <source>
        <dbReference type="SAM" id="MobiDB-lite"/>
    </source>
</evidence>
<dbReference type="Proteomes" id="UP001066276">
    <property type="component" value="Chromosome 4_1"/>
</dbReference>
<evidence type="ECO:0000256" key="1">
    <source>
        <dbReference type="SAM" id="Coils"/>
    </source>
</evidence>
<organism evidence="3 4">
    <name type="scientific">Pleurodeles waltl</name>
    <name type="common">Iberian ribbed newt</name>
    <dbReference type="NCBI Taxonomy" id="8319"/>
    <lineage>
        <taxon>Eukaryota</taxon>
        <taxon>Metazoa</taxon>
        <taxon>Chordata</taxon>
        <taxon>Craniata</taxon>
        <taxon>Vertebrata</taxon>
        <taxon>Euteleostomi</taxon>
        <taxon>Amphibia</taxon>
        <taxon>Batrachia</taxon>
        <taxon>Caudata</taxon>
        <taxon>Salamandroidea</taxon>
        <taxon>Salamandridae</taxon>
        <taxon>Pleurodelinae</taxon>
        <taxon>Pleurodeles</taxon>
    </lineage>
</organism>
<feature type="region of interest" description="Disordered" evidence="2">
    <location>
        <begin position="1"/>
        <end position="21"/>
    </location>
</feature>
<name>A0AAV7T940_PLEWA</name>
<evidence type="ECO:0000313" key="4">
    <source>
        <dbReference type="Proteomes" id="UP001066276"/>
    </source>
</evidence>
<sequence length="153" mass="16780">MPRPPPDTGETGFEASGGKEPSPSAILAVICDLKSVLTHKIDVVTKDVTLLRDDFKKISAKLAMAKSQINTLQTTTKQLEEQVQCLMKQHKLMAATFEDQEGRARSNNIRVVGVPEGAEGPSVDLFIEDLILNITWPKHLSNEKAHKALMPPP</sequence>
<proteinExistence type="predicted"/>
<dbReference type="EMBL" id="JANPWB010000007">
    <property type="protein sequence ID" value="KAJ1173073.1"/>
    <property type="molecule type" value="Genomic_DNA"/>
</dbReference>
<evidence type="ECO:0000313" key="3">
    <source>
        <dbReference type="EMBL" id="KAJ1173073.1"/>
    </source>
</evidence>
<keyword evidence="4" id="KW-1185">Reference proteome</keyword>
<dbReference type="AlphaFoldDB" id="A0AAV7T940"/>
<protein>
    <submittedName>
        <fullName evidence="3">Uncharacterized protein</fullName>
    </submittedName>
</protein>
<reference evidence="3" key="1">
    <citation type="journal article" date="2022" name="bioRxiv">
        <title>Sequencing and chromosome-scale assembly of the giantPleurodeles waltlgenome.</title>
        <authorList>
            <person name="Brown T."/>
            <person name="Elewa A."/>
            <person name="Iarovenko S."/>
            <person name="Subramanian E."/>
            <person name="Araus A.J."/>
            <person name="Petzold A."/>
            <person name="Susuki M."/>
            <person name="Suzuki K.-i.T."/>
            <person name="Hayashi T."/>
            <person name="Toyoda A."/>
            <person name="Oliveira C."/>
            <person name="Osipova E."/>
            <person name="Leigh N.D."/>
            <person name="Simon A."/>
            <person name="Yun M.H."/>
        </authorList>
    </citation>
    <scope>NUCLEOTIDE SEQUENCE</scope>
    <source>
        <strain evidence="3">20211129_DDA</strain>
        <tissue evidence="3">Liver</tissue>
    </source>
</reference>
<accession>A0AAV7T940</accession>
<gene>
    <name evidence="3" type="ORF">NDU88_004915</name>
</gene>
<feature type="coiled-coil region" evidence="1">
    <location>
        <begin position="62"/>
        <end position="89"/>
    </location>
</feature>
<comment type="caution">
    <text evidence="3">The sequence shown here is derived from an EMBL/GenBank/DDBJ whole genome shotgun (WGS) entry which is preliminary data.</text>
</comment>